<name>A0A2U1CC43_9FIRM</name>
<accession>A0A2U1CC43</accession>
<dbReference type="RefSeq" id="WP_207656053.1">
    <property type="nucleotide sequence ID" value="NZ_QEKK01000004.1"/>
</dbReference>
<dbReference type="Proteomes" id="UP000245778">
    <property type="component" value="Unassembled WGS sequence"/>
</dbReference>
<organism evidence="1 2">
    <name type="scientific">Intestinimonas butyriciproducens</name>
    <dbReference type="NCBI Taxonomy" id="1297617"/>
    <lineage>
        <taxon>Bacteria</taxon>
        <taxon>Bacillati</taxon>
        <taxon>Bacillota</taxon>
        <taxon>Clostridia</taxon>
        <taxon>Eubacteriales</taxon>
        <taxon>Intestinimonas</taxon>
    </lineage>
</organism>
<gene>
    <name evidence="1" type="ORF">C7373_10482</name>
</gene>
<protein>
    <submittedName>
        <fullName evidence="1">Uncharacterized protein</fullName>
    </submittedName>
</protein>
<comment type="caution">
    <text evidence="1">The sequence shown here is derived from an EMBL/GenBank/DDBJ whole genome shotgun (WGS) entry which is preliminary data.</text>
</comment>
<reference evidence="1 2" key="1">
    <citation type="submission" date="2018-04" db="EMBL/GenBank/DDBJ databases">
        <title>Genomic Encyclopedia of Type Strains, Phase IV (KMG-IV): sequencing the most valuable type-strain genomes for metagenomic binning, comparative biology and taxonomic classification.</title>
        <authorList>
            <person name="Goeker M."/>
        </authorList>
    </citation>
    <scope>NUCLEOTIDE SEQUENCE [LARGE SCALE GENOMIC DNA]</scope>
    <source>
        <strain evidence="1 2">DSM 26588</strain>
    </source>
</reference>
<dbReference type="AlphaFoldDB" id="A0A2U1CC43"/>
<evidence type="ECO:0000313" key="1">
    <source>
        <dbReference type="EMBL" id="PVY58488.1"/>
    </source>
</evidence>
<evidence type="ECO:0000313" key="2">
    <source>
        <dbReference type="Proteomes" id="UP000245778"/>
    </source>
</evidence>
<dbReference type="EMBL" id="QEKK01000004">
    <property type="protein sequence ID" value="PVY58488.1"/>
    <property type="molecule type" value="Genomic_DNA"/>
</dbReference>
<proteinExistence type="predicted"/>
<sequence length="46" mass="5301">MSGCTETGKPRIAILMAVYEPRMDWLREQLLSLNVQKYLDPACVLF</sequence>